<dbReference type="SUPFAM" id="SSF50969">
    <property type="entry name" value="YVTN repeat-like/Quinoprotein amine dehydrogenase"/>
    <property type="match status" value="1"/>
</dbReference>
<reference evidence="1" key="1">
    <citation type="submission" date="2024-07" db="EMBL/GenBank/DDBJ databases">
        <authorList>
            <person name="Yu S.T."/>
        </authorList>
    </citation>
    <scope>NUCLEOTIDE SEQUENCE</scope>
    <source>
        <strain evidence="1">R08</strain>
    </source>
</reference>
<dbReference type="InterPro" id="IPR011044">
    <property type="entry name" value="Quino_amine_DH_bsu"/>
</dbReference>
<organism evidence="1">
    <name type="scientific">Streptomyces sp. R08</name>
    <dbReference type="NCBI Taxonomy" id="3238624"/>
    <lineage>
        <taxon>Bacteria</taxon>
        <taxon>Bacillati</taxon>
        <taxon>Actinomycetota</taxon>
        <taxon>Actinomycetes</taxon>
        <taxon>Kitasatosporales</taxon>
        <taxon>Streptomycetaceae</taxon>
        <taxon>Streptomyces</taxon>
    </lineage>
</organism>
<dbReference type="AlphaFoldDB" id="A0AB39MDV1"/>
<evidence type="ECO:0000313" key="1">
    <source>
        <dbReference type="EMBL" id="XDQ02978.1"/>
    </source>
</evidence>
<protein>
    <submittedName>
        <fullName evidence="1">Uncharacterized protein</fullName>
    </submittedName>
</protein>
<dbReference type="EMBL" id="CP163431">
    <property type="protein sequence ID" value="XDQ02978.1"/>
    <property type="molecule type" value="Genomic_DNA"/>
</dbReference>
<name>A0AB39MDV1_9ACTN</name>
<accession>A0AB39MDV1</accession>
<gene>
    <name evidence="1" type="ORF">AB5J58_23760</name>
</gene>
<dbReference type="RefSeq" id="WP_369189008.1">
    <property type="nucleotide sequence ID" value="NZ_CP163431.1"/>
</dbReference>
<proteinExistence type="predicted"/>
<sequence length="332" mass="36707">MENVILLQVTDEAQSLAWDGDELVDIVGGRRWGPDGVERQVSDDLGYSFDRSVSSPSGRFTVVYDERGTAALLLEGDRPVRELQRDDECAPDFDYPVALGVLRDGREVLVHCPDGYDLLQIEDTESGERLTVGDRMRNDVFHSRLAVSPGGTHLLSAGWFWHPCGIAEVFDLERVLREPALLDRRGVPSFYPDTSSEVISACWIDGDRFAVATGEEFVDQEENAETECLGKRQLGVWSLSEERWVHRNRVDFHIGTLIPRGDTIVSLYGHPRLIDVTTGASTAEWPDVEVPSREGSYDVVPTPVAALHPDGRLLAVAQPESIAIITLPGKAS</sequence>